<evidence type="ECO:0000256" key="13">
    <source>
        <dbReference type="ARBA" id="ARBA00023136"/>
    </source>
</evidence>
<dbReference type="GO" id="GO:0051301">
    <property type="term" value="P:cell division"/>
    <property type="evidence" value="ECO:0007669"/>
    <property type="project" value="UniProtKB-KW"/>
</dbReference>
<evidence type="ECO:0000256" key="1">
    <source>
        <dbReference type="ARBA" id="ARBA00004141"/>
    </source>
</evidence>
<organism evidence="23 24">
    <name type="scientific">Candolleomyces aberdarensis</name>
    <dbReference type="NCBI Taxonomy" id="2316362"/>
    <lineage>
        <taxon>Eukaryota</taxon>
        <taxon>Fungi</taxon>
        <taxon>Dikarya</taxon>
        <taxon>Basidiomycota</taxon>
        <taxon>Agaricomycotina</taxon>
        <taxon>Agaricomycetes</taxon>
        <taxon>Agaricomycetidae</taxon>
        <taxon>Agaricales</taxon>
        <taxon>Agaricineae</taxon>
        <taxon>Psathyrellaceae</taxon>
        <taxon>Candolleomyces</taxon>
    </lineage>
</organism>
<evidence type="ECO:0000256" key="10">
    <source>
        <dbReference type="ARBA" id="ARBA00022840"/>
    </source>
</evidence>
<keyword evidence="8 18" id="KW-0547">Nucleotide-binding</keyword>
<dbReference type="PRINTS" id="PR00380">
    <property type="entry name" value="KINESINHEAVY"/>
</dbReference>
<comment type="similarity">
    <text evidence="3">Belongs to the OB-RGRP/VPS55 family.</text>
</comment>
<keyword evidence="9" id="KW-0498">Mitosis</keyword>
<dbReference type="PANTHER" id="PTHR47970">
    <property type="entry name" value="KINESIN-LIKE PROTEIN KIF11"/>
    <property type="match status" value="1"/>
</dbReference>
<keyword evidence="24" id="KW-1185">Reference proteome</keyword>
<keyword evidence="6 21" id="KW-0812">Transmembrane</keyword>
<dbReference type="GO" id="GO:0000073">
    <property type="term" value="P:initial mitotic spindle pole body separation"/>
    <property type="evidence" value="ECO:0007669"/>
    <property type="project" value="TreeGrafter"/>
</dbReference>
<dbReference type="STRING" id="2316362.A0A4Q2DPI5"/>
<dbReference type="SMART" id="SM00129">
    <property type="entry name" value="KISc"/>
    <property type="match status" value="1"/>
</dbReference>
<evidence type="ECO:0000256" key="15">
    <source>
        <dbReference type="ARBA" id="ARBA00023212"/>
    </source>
</evidence>
<dbReference type="AlphaFoldDB" id="A0A4Q2DPI5"/>
<dbReference type="GO" id="GO:0008574">
    <property type="term" value="F:plus-end-directed microtubule motor activity"/>
    <property type="evidence" value="ECO:0007669"/>
    <property type="project" value="TreeGrafter"/>
</dbReference>
<keyword evidence="16" id="KW-0131">Cell cycle</keyword>
<keyword evidence="7" id="KW-0493">Microtubule</keyword>
<dbReference type="Pfam" id="PF00225">
    <property type="entry name" value="Kinesin"/>
    <property type="match status" value="1"/>
</dbReference>
<evidence type="ECO:0000256" key="14">
    <source>
        <dbReference type="ARBA" id="ARBA00023175"/>
    </source>
</evidence>
<feature type="domain" description="Kinesin motor" evidence="22">
    <location>
        <begin position="32"/>
        <end position="393"/>
    </location>
</feature>
<keyword evidence="5" id="KW-0132">Cell division</keyword>
<feature type="transmembrane region" description="Helical" evidence="21">
    <location>
        <begin position="1199"/>
        <end position="1220"/>
    </location>
</feature>
<dbReference type="GO" id="GO:0005524">
    <property type="term" value="F:ATP binding"/>
    <property type="evidence" value="ECO:0007669"/>
    <property type="project" value="UniProtKB-UniRule"/>
</dbReference>
<comment type="subcellular location">
    <subcellularLocation>
        <location evidence="2">Cytoplasm</location>
        <location evidence="2">Cytoskeleton</location>
    </subcellularLocation>
    <subcellularLocation>
        <location evidence="1">Membrane</location>
        <topology evidence="1">Multi-pass membrane protein</topology>
    </subcellularLocation>
</comment>
<evidence type="ECO:0000256" key="18">
    <source>
        <dbReference type="PROSITE-ProRule" id="PRU00283"/>
    </source>
</evidence>
<dbReference type="Gene3D" id="3.40.850.10">
    <property type="entry name" value="Kinesin motor domain"/>
    <property type="match status" value="1"/>
</dbReference>
<sequence length="1229" mass="135119">MGSKPVAQSTTDPNSELGDSSSSSKKEEGGTNIQVVIRCRRRSEREIQENSPIIVTSVGAKAKEISIETSAAVSSLGVVTPPSTRTYPFDLVFGPEADQAMIYHDVVTPMLEQVVQGYNCTLFAYGQTGTGKTYTMQGDLNPSPMGNPSAHAGMIPRALFRLFHQLEKSGSDFSVKISFVELYNEELRDLLANDLSAPNGSTQPMGHGSKDKGADNGLKMFDDAGKRGVFIQGLEEIAVKDSKHALALLVKGSERRQIGATNFNEHSSRSHSVFSITVHIKDSSFGEDLLKIGKLHLVDLAGSENIGRSGAENKRAREAGMINQSLLTLGRVINALVDRALHVPYRESKLTRLLQDSLGGRTKTCIVATVSPARSNFEETLSTLDYALRAKSIRNKPEVNQRMTRNALLKEYVTEIDRLKADLLAAREKNGIFFSEETWKQLSAEQEMQKTEMMEAKKQVDILESQLRTVREEFEQSIALLMKRDGELKETKDRLEQTKQTLDQKERHLKQTTQTLREEEVVRKGYQDSEKNLDGVATDLKTTLVQSTRHIEGLHAKLERKSGTLSANNRVVNKHGKQLASSSKAISDSVEHYIQAAGDLQNAIGSQAANFSTTQAEQISVVSSQLGNQLQSFRQQFQGLVAGDEAEDKLFDGLQEELESAHSAFEEELANWGEGVKETVQRSCREASATVTQQNADIGKAVDSLQAALDNIVRQAKNFVQEQRQLLAEMKEYSNSQATSEIARLKKQNQMLNQMVANERNRANAAKDDLVQRVTGLLDTFLQERDESLKSAAKEFQRENDSLANATKAETAKHGKTCDAAGARIEAFDGTLQQGVRDNKRKREEFSKTIEDTTHAMETAIGGLSATVQEQAEACSSSARGVHQDLYDVYQHGLEEHSRLKRARLETTSSIQNGVESTNTYVQSALASTSQEIQTLSASISTSITDLQTLTTDYSDHAVRGLTSVQDTAVALLDKGTREDVRTGDTPQKRQWKYVDHWELAKGREELFGTGQRQEEAESSQPRRSTESRASEEPENCAPAVVEQPQIVPPAKRSLGSTPPLSFPVKVEEKEIRPETLKSTTIMAAGLRSRWFIDRLVQWANALPAVILLSFVLALGFLLIILSCALWQNWLPLLVALTFVLAPLPNAVFSHCGSDEFGSSYDASSPAVDFGRFLTSIVVVTGFALPIVLAHAGVIAGKACIMSIAGGGLVYGTIQAYSAVFSQEESDYD</sequence>
<comment type="caution">
    <text evidence="23">The sequence shown here is derived from an EMBL/GenBank/DDBJ whole genome shotgun (WGS) entry which is preliminary data.</text>
</comment>
<protein>
    <recommendedName>
        <fullName evidence="22">Kinesin motor domain-containing protein</fullName>
    </recommendedName>
</protein>
<dbReference type="InterPro" id="IPR047149">
    <property type="entry name" value="KIF11-like"/>
</dbReference>
<feature type="binding site" evidence="18">
    <location>
        <begin position="126"/>
        <end position="133"/>
    </location>
    <ligand>
        <name>ATP</name>
        <dbReference type="ChEBI" id="CHEBI:30616"/>
    </ligand>
</feature>
<keyword evidence="15" id="KW-0206">Cytoskeleton</keyword>
<evidence type="ECO:0000256" key="3">
    <source>
        <dbReference type="ARBA" id="ARBA00005645"/>
    </source>
</evidence>
<gene>
    <name evidence="23" type="ORF">EST38_g5106</name>
</gene>
<dbReference type="GO" id="GO:0005876">
    <property type="term" value="C:spindle microtubule"/>
    <property type="evidence" value="ECO:0007669"/>
    <property type="project" value="TreeGrafter"/>
</dbReference>
<evidence type="ECO:0000313" key="24">
    <source>
        <dbReference type="Proteomes" id="UP000290288"/>
    </source>
</evidence>
<keyword evidence="10 18" id="KW-0067">ATP-binding</keyword>
<feature type="transmembrane region" description="Helical" evidence="21">
    <location>
        <begin position="1170"/>
        <end position="1192"/>
    </location>
</feature>
<evidence type="ECO:0000256" key="11">
    <source>
        <dbReference type="ARBA" id="ARBA00022989"/>
    </source>
</evidence>
<reference evidence="23 24" key="1">
    <citation type="submission" date="2019-01" db="EMBL/GenBank/DDBJ databases">
        <title>Draft genome sequence of Psathyrella aberdarensis IHI B618.</title>
        <authorList>
            <person name="Buettner E."/>
            <person name="Kellner H."/>
        </authorList>
    </citation>
    <scope>NUCLEOTIDE SEQUENCE [LARGE SCALE GENOMIC DNA]</scope>
    <source>
        <strain evidence="23 24">IHI B618</strain>
    </source>
</reference>
<evidence type="ECO:0000256" key="12">
    <source>
        <dbReference type="ARBA" id="ARBA00023054"/>
    </source>
</evidence>
<dbReference type="PANTHER" id="PTHR47970:SF12">
    <property type="entry name" value="KINESIN FAMILY MEMBER 11"/>
    <property type="match status" value="1"/>
</dbReference>
<evidence type="ECO:0000256" key="17">
    <source>
        <dbReference type="ARBA" id="ARBA00034704"/>
    </source>
</evidence>
<dbReference type="Pfam" id="PF04133">
    <property type="entry name" value="Vps55"/>
    <property type="match status" value="1"/>
</dbReference>
<feature type="transmembrane region" description="Helical" evidence="21">
    <location>
        <begin position="1102"/>
        <end position="1123"/>
    </location>
</feature>
<evidence type="ECO:0000256" key="19">
    <source>
        <dbReference type="SAM" id="Coils"/>
    </source>
</evidence>
<comment type="similarity">
    <text evidence="17">Belongs to the TRAFAC class myosin-kinesin ATPase superfamily. Kinesin family. KIN-5/BimC subfamily.</text>
</comment>
<keyword evidence="12 19" id="KW-0175">Coiled coil</keyword>
<dbReference type="GO" id="GO:0005634">
    <property type="term" value="C:nucleus"/>
    <property type="evidence" value="ECO:0007669"/>
    <property type="project" value="TreeGrafter"/>
</dbReference>
<dbReference type="GO" id="GO:0008017">
    <property type="term" value="F:microtubule binding"/>
    <property type="evidence" value="ECO:0007669"/>
    <property type="project" value="InterPro"/>
</dbReference>
<dbReference type="GO" id="GO:0016020">
    <property type="term" value="C:membrane"/>
    <property type="evidence" value="ECO:0007669"/>
    <property type="project" value="UniProtKB-SubCell"/>
</dbReference>
<feature type="region of interest" description="Disordered" evidence="20">
    <location>
        <begin position="1"/>
        <end position="33"/>
    </location>
</feature>
<dbReference type="InterPro" id="IPR001752">
    <property type="entry name" value="Kinesin_motor_dom"/>
</dbReference>
<feature type="compositionally biased region" description="Polar residues" evidence="20">
    <location>
        <begin position="1"/>
        <end position="19"/>
    </location>
</feature>
<evidence type="ECO:0000259" key="22">
    <source>
        <dbReference type="PROSITE" id="PS50067"/>
    </source>
</evidence>
<feature type="transmembrane region" description="Helical" evidence="21">
    <location>
        <begin position="1130"/>
        <end position="1150"/>
    </location>
</feature>
<accession>A0A4Q2DPI5</accession>
<dbReference type="GO" id="GO:0072686">
    <property type="term" value="C:mitotic spindle"/>
    <property type="evidence" value="ECO:0007669"/>
    <property type="project" value="TreeGrafter"/>
</dbReference>
<feature type="coiled-coil region" evidence="19">
    <location>
        <begin position="702"/>
        <end position="769"/>
    </location>
</feature>
<evidence type="ECO:0000256" key="20">
    <source>
        <dbReference type="SAM" id="MobiDB-lite"/>
    </source>
</evidence>
<evidence type="ECO:0000256" key="9">
    <source>
        <dbReference type="ARBA" id="ARBA00022776"/>
    </source>
</evidence>
<feature type="coiled-coil region" evidence="19">
    <location>
        <begin position="409"/>
        <end position="522"/>
    </location>
</feature>
<evidence type="ECO:0000256" key="6">
    <source>
        <dbReference type="ARBA" id="ARBA00022692"/>
    </source>
</evidence>
<dbReference type="InterPro" id="IPR019821">
    <property type="entry name" value="Kinesin_motor_CS"/>
</dbReference>
<evidence type="ECO:0000313" key="23">
    <source>
        <dbReference type="EMBL" id="RXW20755.1"/>
    </source>
</evidence>
<proteinExistence type="inferred from homology"/>
<evidence type="ECO:0000256" key="7">
    <source>
        <dbReference type="ARBA" id="ARBA00022701"/>
    </source>
</evidence>
<dbReference type="InterPro" id="IPR036961">
    <property type="entry name" value="Kinesin_motor_dom_sf"/>
</dbReference>
<dbReference type="OrthoDB" id="3176171at2759"/>
<keyword evidence="11 21" id="KW-1133">Transmembrane helix</keyword>
<dbReference type="Proteomes" id="UP000290288">
    <property type="component" value="Unassembled WGS sequence"/>
</dbReference>
<evidence type="ECO:0000256" key="2">
    <source>
        <dbReference type="ARBA" id="ARBA00004245"/>
    </source>
</evidence>
<dbReference type="InterPro" id="IPR047241">
    <property type="entry name" value="KIF11-like_kin_motor_dom"/>
</dbReference>
<dbReference type="PROSITE" id="PS50067">
    <property type="entry name" value="KINESIN_MOTOR_2"/>
    <property type="match status" value="1"/>
</dbReference>
<dbReference type="CDD" id="cd01364">
    <property type="entry name" value="KISc_BimC_Eg5"/>
    <property type="match status" value="1"/>
</dbReference>
<evidence type="ECO:0000256" key="5">
    <source>
        <dbReference type="ARBA" id="ARBA00022618"/>
    </source>
</evidence>
<dbReference type="GO" id="GO:0007018">
    <property type="term" value="P:microtubule-based movement"/>
    <property type="evidence" value="ECO:0007669"/>
    <property type="project" value="InterPro"/>
</dbReference>
<evidence type="ECO:0000256" key="16">
    <source>
        <dbReference type="ARBA" id="ARBA00023306"/>
    </source>
</evidence>
<dbReference type="FunFam" id="3.40.850.10:FF:000051">
    <property type="entry name" value="Kinesin-like protein bimC"/>
    <property type="match status" value="1"/>
</dbReference>
<feature type="region of interest" description="Disordered" evidence="20">
    <location>
        <begin position="1005"/>
        <end position="1043"/>
    </location>
</feature>
<evidence type="ECO:0000256" key="4">
    <source>
        <dbReference type="ARBA" id="ARBA00022490"/>
    </source>
</evidence>
<name>A0A4Q2DPI5_9AGAR</name>
<dbReference type="SUPFAM" id="SSF52540">
    <property type="entry name" value="P-loop containing nucleoside triphosphate hydrolases"/>
    <property type="match status" value="1"/>
</dbReference>
<dbReference type="PROSITE" id="PS00411">
    <property type="entry name" value="KINESIN_MOTOR_1"/>
    <property type="match status" value="1"/>
</dbReference>
<dbReference type="EMBL" id="SDEE01000135">
    <property type="protein sequence ID" value="RXW20755.1"/>
    <property type="molecule type" value="Genomic_DNA"/>
</dbReference>
<dbReference type="InterPro" id="IPR007262">
    <property type="entry name" value="Vps55/LEPROT"/>
</dbReference>
<dbReference type="InterPro" id="IPR027417">
    <property type="entry name" value="P-loop_NTPase"/>
</dbReference>
<keyword evidence="4" id="KW-0963">Cytoplasm</keyword>
<evidence type="ECO:0000256" key="8">
    <source>
        <dbReference type="ARBA" id="ARBA00022741"/>
    </source>
</evidence>
<keyword evidence="14 18" id="KW-0505">Motor protein</keyword>
<evidence type="ECO:0000256" key="21">
    <source>
        <dbReference type="SAM" id="Phobius"/>
    </source>
</evidence>
<keyword evidence="13 21" id="KW-0472">Membrane</keyword>